<comment type="caution">
    <text evidence="1">The sequence shown here is derived from an EMBL/GenBank/DDBJ whole genome shotgun (WGS) entry which is preliminary data.</text>
</comment>
<accession>A0A7J7IIB0</accession>
<name>A0A7J7IIB0_9RHOD</name>
<sequence>MEVCDGCKSVKCIAYCRLRICFQWTVVGARTVSMRSHASSGAIDRERWRRNGDFRAGVSKYRSLSSTPRYAIGIYGQRDDRALTTCCLRGTHMDRVRRNDATIRSRLDGVRKAKHEHSRRYPLIGMQ</sequence>
<reference evidence="1 2" key="1">
    <citation type="journal article" date="2020" name="J. Phycol.">
        <title>Comparative genome analysis reveals Cyanidiococcus gen. nov., a new extremophilic red algal genus sister to Cyanidioschyzon (Cyanidioschyzonaceae, Rhodophyta).</title>
        <authorList>
            <person name="Liu S.-L."/>
            <person name="Chiang Y.-R."/>
            <person name="Yoon H.S."/>
            <person name="Fu H.-Y."/>
        </authorList>
    </citation>
    <scope>NUCLEOTIDE SEQUENCE [LARGE SCALE GENOMIC DNA]</scope>
    <source>
        <strain evidence="1 2">THAL066</strain>
    </source>
</reference>
<dbReference type="Proteomes" id="UP000530660">
    <property type="component" value="Unassembled WGS sequence"/>
</dbReference>
<gene>
    <name evidence="1" type="ORF">F1559_002838</name>
</gene>
<protein>
    <submittedName>
        <fullName evidence="1">Uncharacterized protein</fullName>
    </submittedName>
</protein>
<organism evidence="1 2">
    <name type="scientific">Cyanidiococcus yangmingshanensis</name>
    <dbReference type="NCBI Taxonomy" id="2690220"/>
    <lineage>
        <taxon>Eukaryota</taxon>
        <taxon>Rhodophyta</taxon>
        <taxon>Bangiophyceae</taxon>
        <taxon>Cyanidiales</taxon>
        <taxon>Cyanidiaceae</taxon>
        <taxon>Cyanidiococcus</taxon>
    </lineage>
</organism>
<evidence type="ECO:0000313" key="1">
    <source>
        <dbReference type="EMBL" id="KAF6002470.1"/>
    </source>
</evidence>
<keyword evidence="2" id="KW-1185">Reference proteome</keyword>
<proteinExistence type="predicted"/>
<evidence type="ECO:0000313" key="2">
    <source>
        <dbReference type="Proteomes" id="UP000530660"/>
    </source>
</evidence>
<dbReference type="EMBL" id="VWRR01000010">
    <property type="protein sequence ID" value="KAF6002470.1"/>
    <property type="molecule type" value="Genomic_DNA"/>
</dbReference>
<dbReference type="AlphaFoldDB" id="A0A7J7IIB0"/>